<dbReference type="FunFam" id="3.20.20.80:FF:000070">
    <property type="entry name" value="GDB1p Glycogen debranching enzyme"/>
    <property type="match status" value="1"/>
</dbReference>
<dbReference type="InterPro" id="IPR032790">
    <property type="entry name" value="GDE_C"/>
</dbReference>
<feature type="compositionally biased region" description="Basic and acidic residues" evidence="18">
    <location>
        <begin position="232"/>
        <end position="243"/>
    </location>
</feature>
<protein>
    <recommendedName>
        <fullName evidence="7">Glycogen debranching enzyme</fullName>
        <ecNumber evidence="5">2.4.1.25</ecNumber>
        <ecNumber evidence="6">3.2.1.33</ecNumber>
    </recommendedName>
    <alternativeName>
        <fullName evidence="16">Glycogen debrancher</fullName>
    </alternativeName>
</protein>
<feature type="region of interest" description="Disordered" evidence="18">
    <location>
        <begin position="1154"/>
        <end position="1236"/>
    </location>
</feature>
<feature type="compositionally biased region" description="Basic and acidic residues" evidence="18">
    <location>
        <begin position="295"/>
        <end position="337"/>
    </location>
</feature>
<feature type="compositionally biased region" description="Polar residues" evidence="18">
    <location>
        <begin position="1070"/>
        <end position="1082"/>
    </location>
</feature>
<evidence type="ECO:0000256" key="9">
    <source>
        <dbReference type="ARBA" id="ARBA00022676"/>
    </source>
</evidence>
<dbReference type="SUPFAM" id="SSF48208">
    <property type="entry name" value="Six-hairpin glycosidases"/>
    <property type="match status" value="1"/>
</dbReference>
<dbReference type="EMBL" id="HBUF01003305">
    <property type="protein sequence ID" value="CAG6606387.1"/>
    <property type="molecule type" value="Transcribed_RNA"/>
</dbReference>
<dbReference type="Pfam" id="PF14702">
    <property type="entry name" value="hGDE_central"/>
    <property type="match status" value="1"/>
</dbReference>
<feature type="region of interest" description="Disordered" evidence="18">
    <location>
        <begin position="817"/>
        <end position="854"/>
    </location>
</feature>
<dbReference type="InterPro" id="IPR032788">
    <property type="entry name" value="AGL_central"/>
</dbReference>
<keyword evidence="10" id="KW-0808">Transferase</keyword>
<evidence type="ECO:0000256" key="18">
    <source>
        <dbReference type="SAM" id="MobiDB-lite"/>
    </source>
</evidence>
<dbReference type="Pfam" id="PF14699">
    <property type="entry name" value="hGDE_N"/>
    <property type="match status" value="1"/>
</dbReference>
<feature type="region of interest" description="Disordered" evidence="18">
    <location>
        <begin position="136"/>
        <end position="359"/>
    </location>
</feature>
<dbReference type="GO" id="GO:0005978">
    <property type="term" value="P:glycogen biosynthetic process"/>
    <property type="evidence" value="ECO:0007669"/>
    <property type="project" value="UniProtKB-KW"/>
</dbReference>
<evidence type="ECO:0000256" key="5">
    <source>
        <dbReference type="ARBA" id="ARBA00012560"/>
    </source>
</evidence>
<comment type="function">
    <text evidence="3">Multifunctional enzyme acting as 1,4-alpha-D-glucan:1,4-alpha-D-glucan 4-alpha-D-glycosyltransferase and amylo-1,6-glucosidase in glycogen degradation.</text>
</comment>
<feature type="domain" description="Glycogen debranching enzyme central" evidence="22">
    <location>
        <begin position="1925"/>
        <end position="2182"/>
    </location>
</feature>
<feature type="domain" description="Eukaryotic glycogen debranching enzyme N-terminal" evidence="20">
    <location>
        <begin position="1265"/>
        <end position="1348"/>
    </location>
</feature>
<dbReference type="InterPro" id="IPR017853">
    <property type="entry name" value="GH"/>
</dbReference>
<evidence type="ECO:0000256" key="17">
    <source>
        <dbReference type="SAM" id="Coils"/>
    </source>
</evidence>
<evidence type="ECO:0000259" key="20">
    <source>
        <dbReference type="Pfam" id="PF14699"/>
    </source>
</evidence>
<dbReference type="InterPro" id="IPR006421">
    <property type="entry name" value="Glycogen_debranch_met"/>
</dbReference>
<comment type="similarity">
    <text evidence="15">Belongs to the glycogen debranching enzyme family.</text>
</comment>
<feature type="compositionally biased region" description="Basic and acidic residues" evidence="18">
    <location>
        <begin position="161"/>
        <end position="217"/>
    </location>
</feature>
<feature type="domain" description="Glycogen debranching enzyme glucanotransferase" evidence="21">
    <location>
        <begin position="1352"/>
        <end position="1787"/>
    </location>
</feature>
<evidence type="ECO:0000256" key="4">
    <source>
        <dbReference type="ARBA" id="ARBA00004496"/>
    </source>
</evidence>
<dbReference type="EC" id="3.2.1.33" evidence="6"/>
<organism evidence="23">
    <name type="scientific">Cacopsylla melanoneura</name>
    <dbReference type="NCBI Taxonomy" id="428564"/>
    <lineage>
        <taxon>Eukaryota</taxon>
        <taxon>Metazoa</taxon>
        <taxon>Ecdysozoa</taxon>
        <taxon>Arthropoda</taxon>
        <taxon>Hexapoda</taxon>
        <taxon>Insecta</taxon>
        <taxon>Pterygota</taxon>
        <taxon>Neoptera</taxon>
        <taxon>Paraneoptera</taxon>
        <taxon>Hemiptera</taxon>
        <taxon>Sternorrhyncha</taxon>
        <taxon>Psylloidea</taxon>
        <taxon>Psyllidae</taxon>
        <taxon>Psyllinae</taxon>
        <taxon>Cacopsylla</taxon>
    </lineage>
</organism>
<feature type="compositionally biased region" description="Basic and acidic residues" evidence="18">
    <location>
        <begin position="250"/>
        <end position="288"/>
    </location>
</feature>
<evidence type="ECO:0000259" key="19">
    <source>
        <dbReference type="Pfam" id="PF06202"/>
    </source>
</evidence>
<feature type="domain" description="Glycogen debranching enzyme C-terminal" evidence="19">
    <location>
        <begin position="2279"/>
        <end position="2722"/>
    </location>
</feature>
<dbReference type="GO" id="GO:0005737">
    <property type="term" value="C:cytoplasm"/>
    <property type="evidence" value="ECO:0007669"/>
    <property type="project" value="UniProtKB-SubCell"/>
</dbReference>
<name>A0A8D8PLK3_9HEMI</name>
<dbReference type="EMBL" id="HBUF01003303">
    <property type="protein sequence ID" value="CAG6606381.1"/>
    <property type="molecule type" value="Transcribed_RNA"/>
</dbReference>
<evidence type="ECO:0000256" key="3">
    <source>
        <dbReference type="ARBA" id="ARBA00003530"/>
    </source>
</evidence>
<dbReference type="GO" id="GO:0004135">
    <property type="term" value="F:amylo-alpha-1,6-glucosidase activity"/>
    <property type="evidence" value="ECO:0007669"/>
    <property type="project" value="UniProtKB-EC"/>
</dbReference>
<reference evidence="23" key="1">
    <citation type="submission" date="2021-05" db="EMBL/GenBank/DDBJ databases">
        <authorList>
            <person name="Alioto T."/>
            <person name="Alioto T."/>
            <person name="Gomez Garrido J."/>
        </authorList>
    </citation>
    <scope>NUCLEOTIDE SEQUENCE</scope>
</reference>
<dbReference type="InterPro" id="IPR008928">
    <property type="entry name" value="6-hairpin_glycosidase_sf"/>
</dbReference>
<evidence type="ECO:0000256" key="1">
    <source>
        <dbReference type="ARBA" id="ARBA00000439"/>
    </source>
</evidence>
<dbReference type="InterPro" id="IPR029436">
    <property type="entry name" value="AGL_euk_N"/>
</dbReference>
<proteinExistence type="inferred from homology"/>
<dbReference type="Pfam" id="PF06202">
    <property type="entry name" value="GDE_C"/>
    <property type="match status" value="1"/>
</dbReference>
<dbReference type="FunFam" id="3.20.20.80:FF:000108">
    <property type="entry name" value="glycogen debranching enzyme"/>
    <property type="match status" value="1"/>
</dbReference>
<evidence type="ECO:0000256" key="8">
    <source>
        <dbReference type="ARBA" id="ARBA00022490"/>
    </source>
</evidence>
<evidence type="ECO:0000313" key="23">
    <source>
        <dbReference type="EMBL" id="CAG6606381.1"/>
    </source>
</evidence>
<keyword evidence="9" id="KW-0328">Glycosyltransferase</keyword>
<keyword evidence="11" id="KW-0378">Hydrolase</keyword>
<keyword evidence="14" id="KW-0326">Glycosidase</keyword>
<dbReference type="InterPro" id="IPR032792">
    <property type="entry name" value="AGL_glucanoTrfase"/>
</dbReference>
<accession>A0A8D8PLK3</accession>
<feature type="compositionally biased region" description="Basic and acidic residues" evidence="18">
    <location>
        <begin position="1220"/>
        <end position="1229"/>
    </location>
</feature>
<feature type="region of interest" description="Disordered" evidence="18">
    <location>
        <begin position="448"/>
        <end position="472"/>
    </location>
</feature>
<feature type="compositionally biased region" description="Polar residues" evidence="18">
    <location>
        <begin position="516"/>
        <end position="525"/>
    </location>
</feature>
<dbReference type="Gene3D" id="3.20.20.80">
    <property type="entry name" value="Glycosidases"/>
    <property type="match status" value="2"/>
</dbReference>
<feature type="compositionally biased region" description="Basic and acidic residues" evidence="18">
    <location>
        <begin position="817"/>
        <end position="842"/>
    </location>
</feature>
<dbReference type="CDD" id="cd11327">
    <property type="entry name" value="AmyAc_Glg_debranch_2"/>
    <property type="match status" value="1"/>
</dbReference>
<evidence type="ECO:0000256" key="10">
    <source>
        <dbReference type="ARBA" id="ARBA00022679"/>
    </source>
</evidence>
<dbReference type="InterPro" id="IPR010401">
    <property type="entry name" value="AGL/Gdb1"/>
</dbReference>
<evidence type="ECO:0000256" key="14">
    <source>
        <dbReference type="ARBA" id="ARBA00023295"/>
    </source>
</evidence>
<keyword evidence="17" id="KW-0175">Coiled coil</keyword>
<feature type="region of interest" description="Disordered" evidence="18">
    <location>
        <begin position="1036"/>
        <end position="1114"/>
    </location>
</feature>
<dbReference type="PANTHER" id="PTHR10569">
    <property type="entry name" value="GLYCOGEN DEBRANCHING ENZYME"/>
    <property type="match status" value="1"/>
</dbReference>
<dbReference type="Pfam" id="PF14701">
    <property type="entry name" value="hDGE_amylase"/>
    <property type="match status" value="1"/>
</dbReference>
<comment type="catalytic activity">
    <reaction evidence="1">
        <text>Transfers a segment of a (1-&gt;4)-alpha-D-glucan to a new position in an acceptor, which may be glucose or a (1-&gt;4)-alpha-D-glucan.</text>
        <dbReference type="EC" id="2.4.1.25"/>
    </reaction>
</comment>
<dbReference type="EC" id="2.4.1.25" evidence="5"/>
<evidence type="ECO:0000259" key="21">
    <source>
        <dbReference type="Pfam" id="PF14701"/>
    </source>
</evidence>
<dbReference type="PANTHER" id="PTHR10569:SF2">
    <property type="entry name" value="GLYCOGEN DEBRANCHING ENZYME"/>
    <property type="match status" value="1"/>
</dbReference>
<keyword evidence="8" id="KW-0963">Cytoplasm</keyword>
<feature type="compositionally biased region" description="Basic and acidic residues" evidence="18">
    <location>
        <begin position="536"/>
        <end position="546"/>
    </location>
</feature>
<feature type="compositionally biased region" description="Basic and acidic residues" evidence="18">
    <location>
        <begin position="449"/>
        <end position="472"/>
    </location>
</feature>
<feature type="compositionally biased region" description="Basic and acidic residues" evidence="18">
    <location>
        <begin position="141"/>
        <end position="151"/>
    </location>
</feature>
<evidence type="ECO:0000256" key="15">
    <source>
        <dbReference type="ARBA" id="ARBA00025780"/>
    </source>
</evidence>
<feature type="coiled-coil region" evidence="17">
    <location>
        <begin position="889"/>
        <end position="916"/>
    </location>
</feature>
<evidence type="ECO:0000256" key="6">
    <source>
        <dbReference type="ARBA" id="ARBA00012778"/>
    </source>
</evidence>
<feature type="compositionally biased region" description="Basic and acidic residues" evidence="18">
    <location>
        <begin position="1179"/>
        <end position="1210"/>
    </location>
</feature>
<keyword evidence="13" id="KW-0511">Multifunctional enzyme</keyword>
<dbReference type="NCBIfam" id="TIGR01531">
    <property type="entry name" value="glyc_debranch"/>
    <property type="match status" value="1"/>
</dbReference>
<evidence type="ECO:0000256" key="2">
    <source>
        <dbReference type="ARBA" id="ARBA00000927"/>
    </source>
</evidence>
<dbReference type="GO" id="GO:0005980">
    <property type="term" value="P:glycogen catabolic process"/>
    <property type="evidence" value="ECO:0007669"/>
    <property type="project" value="InterPro"/>
</dbReference>
<evidence type="ECO:0000256" key="11">
    <source>
        <dbReference type="ARBA" id="ARBA00022801"/>
    </source>
</evidence>
<comment type="subcellular location">
    <subcellularLocation>
        <location evidence="4">Cytoplasm</location>
    </subcellularLocation>
</comment>
<evidence type="ECO:0000256" key="16">
    <source>
        <dbReference type="ARBA" id="ARBA00031477"/>
    </source>
</evidence>
<feature type="compositionally biased region" description="Polar residues" evidence="18">
    <location>
        <begin position="218"/>
        <end position="229"/>
    </location>
</feature>
<feature type="region of interest" description="Disordered" evidence="18">
    <location>
        <begin position="509"/>
        <end position="560"/>
    </location>
</feature>
<evidence type="ECO:0000256" key="13">
    <source>
        <dbReference type="ARBA" id="ARBA00023268"/>
    </source>
</evidence>
<dbReference type="SUPFAM" id="SSF51445">
    <property type="entry name" value="(Trans)glycosidases"/>
    <property type="match status" value="1"/>
</dbReference>
<dbReference type="GO" id="GO:0004134">
    <property type="term" value="F:4-alpha-glucanotransferase activity"/>
    <property type="evidence" value="ECO:0007669"/>
    <property type="project" value="UniProtKB-EC"/>
</dbReference>
<evidence type="ECO:0000259" key="22">
    <source>
        <dbReference type="Pfam" id="PF14702"/>
    </source>
</evidence>
<comment type="catalytic activity">
    <reaction evidence="2">
        <text>Hydrolysis of (1-&gt;6)-alpha-D-glucosidic branch linkages in glycogen phosphorylase limit dextrin.</text>
        <dbReference type="EC" id="3.2.1.33"/>
    </reaction>
</comment>
<evidence type="ECO:0000256" key="7">
    <source>
        <dbReference type="ARBA" id="ARBA00020723"/>
    </source>
</evidence>
<feature type="compositionally biased region" description="Acidic residues" evidence="18">
    <location>
        <begin position="1101"/>
        <end position="1112"/>
    </location>
</feature>
<sequence length="2739" mass="308115">MYMLLLLVLVFLILLYFVLDNFNLIINLFIVDLHQQKDSKPKKLTGKNLKKLEKQASSIPANADFKVEILQRYLNISAWVASVRDGFVSFTDSHFNAFKVQVESNLKDVRYVLNNLRDLFNKEDVVDLGNIKSNQTKTKKNKVDEFKKQTDQKLAPKGTKLKQESSKKLETKKVKETTPAKEEKKRVNGEEKKNGQGRDREKGKFNENEKRKIEETKSQAQKSQTSVSKQGKPKDENDTRKDIPSQPTSKDQKKAKDLESEKERATSKGALKKKEESKEAKQIQEPKVKTKTQKKVNEEKRLNFKIEEETPIHEENDANEWKHVENKTAKANEDKNSNKGATIGKAGNQNVITLEKNSKGKKEITIKENEQSGVKTVLVKKTKQTVYKQTEQLEKVTEKKSGDSKENDKSIGSLSFEELELLVKSFSAKGQEKTDNLIDIIQEVQGAKKQVEEKATADEQKSKKFDSDHKEAEKIDFKVKKDSKHETLKARAITVGVINPKNLKDAKIKVDIDPSNEGNVTTQLPKQQRKRSKSSSGKDELSEKNNDQISVTDIEKSAKSVTKNVEIQIKSEKPVEIDPVLEKLEKIKNNDFDQIGKLSFDELGKIVNALVSENLVPVPKFSDPPLFRERIRKPKIQGSDFKLEKTVVESKNISKKSVKIETSIIRGLEKGKGEKFTQEADSGKAKFQKHAKNHVELPEEVLNIEPKADKKIQSNLLVQKNSVFSTQIHAPQIEIDSSNFPTPREDHFADAQQQLHLQSSKTSDFLHYGDSDLSRDMILCEEIAVKSISELLEDDSESSTHSEQQYPVIESETKRDVWTVEEKNTDSTVEKSHPFEQRHLDQNPEDPEPQYQEAQYSKHQYESKICYDTREHPTNQAIQGGNELNLCIEEARKAVVQELKENFAEAEKRQIIDEDETLISEDKSFEEKNILSAEVEQEIDGVEDSSTLVCETSFESDAPTSSVHHEYVEEQQLDDNYVDNENGTFAEERNMDKIHRNLPEEIDYSRSESWTYVPVVNINDAVLESEESSVEIIESELNVDEERRESTPEDTDTTSNETENFVRCEEYPTEVSNIVSNETENTGESEHTPIEILDTVPTETETPDVDSSEETQESIQNNLDNDQKQMNDALESGNQETMEGSESGNQDTIEASEVVNQESSETGAIDYSATEAGQGSQSVDKDTKPTKPDQKVFIRPVIKIDRCADEKPKPPQETQNIETRPPRGEERSSNKMVGQQQNEVRVLTLQNDAHQEGVHYRLKTGWTLQICLGETLFGRKVIVFTNIPEEGQSFQRTQYRTLDWANTSGDDTVNYIRIPISLPGSFHYYFTFEGSSAKQGSGYLVVEPSLTLGGEPLPLDAIQCVTVLARCLGPFPTWDKKLQVAKETGYNMVHFTPIQELGDSNSCYSLSSQLDLNPVFSTADHRVTWDDVTAFNEKLRTEWQMLSLCDIVLNHTANETSWLREHPEASYNLVNSAHLKPAYLLDVMLQQLSDEVEAGNWVMNGVPRVIDCEDHLNALRHLIHTRKLSEVRIPELFSLDSELLVKQFQDLCRTTVPVDSNASSLPPGAGLRIVQDPQFRRLKSTIDLQLALKIYNVYRSDCFDEDSRIRRCVQEFKLKIDELNSVKIQQIEAHLNAAVDNLIAGVRYYRVSPDGPRHTEISLKCPLVYRYFTDYQNNTDFNLLEDINPVAANFIMAHNGWVMGANPLDNFASPESNTYLRRELIAWGDSVKLRFGDCPADNPWLWSHMRSYVEATARTFDGVRLDNCHSTPLPVAEYLLDAARSVKPQLYVMAELFTDSPEKDNIFVNRLGITSLVREAMSAWDSHELGRIVHRYGGEPIGAFLRPSLRPLAPSIAHALLLDLSHDNPCPITKRCVFDLLPSAALVTMSASACGSTAGYDTLVPHQIDVVEETRQYPEWDKHVNLTSGIIGGKRALNRLHNELGLQGYTQVFVDQVDTDIVAITRHHPSSHESIVLVAFTAFNSNIAHERSHQGGEGKGIKVDGVVGQVLLEAGLRHSSGDRYKSPDLATFARDPHLINGLTEYTLDLNENIAPSQASYLRVTPTQDGGSRLDFTSNFKPGCVLAVRITPIDSAKIALSKLSLVFDFSHNVTSLSLSDLNKVLYCCGEEDGGTYNVPNYGHLVYCGLQGILSLMSDVSRTNDLGHPVCANLRDGPWLMQYLSTRLKQNPSTTPLGDVLDVLFEPLNDIPRYLVPCYFHATLTRVCEALVQQCYDMMSDFVQDGSSFVKALALTSVQMGGIVASAPLPPLSSSLLPPLPPPVAVTCAAGLPHFSTGYMRNWGRDTFIALRGLFLLTGRYQEARFIILGFAGTLRHGLIPNLLDGGYNARYNCRDAVWWWLYTLQCYVNEAPNGLAILQDKVNRLFPTDDSEATSVDQPLYEVVQEAVERHFQGVVFRERNAGTAIDAHMVSQGFDNQIGVHPVTGFVFGGNQWNCGTWMDKMGSSERAGTKGRPASPRDGSAVELVGLSKATVRWLAELNKKGDYPYAGVSRTCQDGTRVSWTYEEWNAKIQASFEPHFWIPLAGPLAPEETRPDLVNRRGIYKDSYGASQPWFDYQLRCNYPIAMVVAPELFTPANALTALALTEATLLSPGMGIRTLDPGDWSYRGDYCNDNDSDDPTVAHGFNYHNGPEWLWPVGFYLRARLQFTSPATRSATIADIRSYLARHFVHLTTSPWRGLPELTNKEGKECPGSCQTQAWSGSTILEVLNDVTRLESVDSQQHQ</sequence>
<keyword evidence="12" id="KW-0320">Glycogen biosynthesis</keyword>
<evidence type="ECO:0000256" key="12">
    <source>
        <dbReference type="ARBA" id="ARBA00023056"/>
    </source>
</evidence>